<dbReference type="EMBL" id="REGN01000761">
    <property type="protein sequence ID" value="RNA39319.1"/>
    <property type="molecule type" value="Genomic_DNA"/>
</dbReference>
<gene>
    <name evidence="2" type="ORF">BpHYR1_043650</name>
</gene>
<accession>A0A3M7SUE0</accession>
<organism evidence="2 3">
    <name type="scientific">Brachionus plicatilis</name>
    <name type="common">Marine rotifer</name>
    <name type="synonym">Brachionus muelleri</name>
    <dbReference type="NCBI Taxonomy" id="10195"/>
    <lineage>
        <taxon>Eukaryota</taxon>
        <taxon>Metazoa</taxon>
        <taxon>Spiralia</taxon>
        <taxon>Gnathifera</taxon>
        <taxon>Rotifera</taxon>
        <taxon>Eurotatoria</taxon>
        <taxon>Monogononta</taxon>
        <taxon>Pseudotrocha</taxon>
        <taxon>Ploima</taxon>
        <taxon>Brachionidae</taxon>
        <taxon>Brachionus</taxon>
    </lineage>
</organism>
<comment type="caution">
    <text evidence="2">The sequence shown here is derived from an EMBL/GenBank/DDBJ whole genome shotgun (WGS) entry which is preliminary data.</text>
</comment>
<evidence type="ECO:0000313" key="2">
    <source>
        <dbReference type="EMBL" id="RNA39319.1"/>
    </source>
</evidence>
<keyword evidence="3" id="KW-1185">Reference proteome</keyword>
<dbReference type="Proteomes" id="UP000276133">
    <property type="component" value="Unassembled WGS sequence"/>
</dbReference>
<dbReference type="AlphaFoldDB" id="A0A3M7SUE0"/>
<evidence type="ECO:0000256" key="1">
    <source>
        <dbReference type="SAM" id="MobiDB-lite"/>
    </source>
</evidence>
<feature type="compositionally biased region" description="Basic and acidic residues" evidence="1">
    <location>
        <begin position="23"/>
        <end position="33"/>
    </location>
</feature>
<name>A0A3M7SUE0_BRAPC</name>
<sequence length="68" mass="7884">MSAASKLLHQQGHQRKKKWKKGEKKEKKVDKNTKSTSQIGTESLKLIRKNIISCYQKTCSLLNYFQST</sequence>
<proteinExistence type="predicted"/>
<reference evidence="2 3" key="1">
    <citation type="journal article" date="2018" name="Sci. Rep.">
        <title>Genomic signatures of local adaptation to the degree of environmental predictability in rotifers.</title>
        <authorList>
            <person name="Franch-Gras L."/>
            <person name="Hahn C."/>
            <person name="Garcia-Roger E.M."/>
            <person name="Carmona M.J."/>
            <person name="Serra M."/>
            <person name="Gomez A."/>
        </authorList>
    </citation>
    <scope>NUCLEOTIDE SEQUENCE [LARGE SCALE GENOMIC DNA]</scope>
    <source>
        <strain evidence="2">HYR1</strain>
    </source>
</reference>
<protein>
    <submittedName>
        <fullName evidence="2">Uncharacterized protein</fullName>
    </submittedName>
</protein>
<feature type="compositionally biased region" description="Basic residues" evidence="1">
    <location>
        <begin position="12"/>
        <end position="22"/>
    </location>
</feature>
<evidence type="ECO:0000313" key="3">
    <source>
        <dbReference type="Proteomes" id="UP000276133"/>
    </source>
</evidence>
<feature type="region of interest" description="Disordered" evidence="1">
    <location>
        <begin position="1"/>
        <end position="37"/>
    </location>
</feature>